<sequence>MTKRMVCDSQADVIVVEDLNVSGMMRNHKLAKHIQDASFFEMRRQLGYKCLWYGKTLVIADRFFASSRTCSNCGWHNDGLTLGDRQWECPVCHTRHDRDRNAALNLESFGLKALAGDAGEVKPLEMPSVDDRAATHLRSMASVKEEKEHGYSMEASRLA</sequence>
<comment type="caution">
    <text evidence="3">The sequence shown here is derived from an EMBL/GenBank/DDBJ whole genome shotgun (WGS) entry which is preliminary data.</text>
</comment>
<evidence type="ECO:0000256" key="1">
    <source>
        <dbReference type="ARBA" id="ARBA00023125"/>
    </source>
</evidence>
<dbReference type="NCBIfam" id="NF040570">
    <property type="entry name" value="guided_TnpB"/>
    <property type="match status" value="1"/>
</dbReference>
<dbReference type="AlphaFoldDB" id="A0A9D9E739"/>
<reference evidence="3" key="1">
    <citation type="submission" date="2020-10" db="EMBL/GenBank/DDBJ databases">
        <authorList>
            <person name="Gilroy R."/>
        </authorList>
    </citation>
    <scope>NUCLEOTIDE SEQUENCE</scope>
    <source>
        <strain evidence="3">11167</strain>
    </source>
</reference>
<protein>
    <submittedName>
        <fullName evidence="3">Transposase</fullName>
    </submittedName>
</protein>
<gene>
    <name evidence="3" type="ORF">IAC42_01445</name>
</gene>
<evidence type="ECO:0000313" key="4">
    <source>
        <dbReference type="Proteomes" id="UP000823633"/>
    </source>
</evidence>
<reference evidence="3" key="2">
    <citation type="journal article" date="2021" name="PeerJ">
        <title>Extensive microbial diversity within the chicken gut microbiome revealed by metagenomics and culture.</title>
        <authorList>
            <person name="Gilroy R."/>
            <person name="Ravi A."/>
            <person name="Getino M."/>
            <person name="Pursley I."/>
            <person name="Horton D.L."/>
            <person name="Alikhan N.F."/>
            <person name="Baker D."/>
            <person name="Gharbi K."/>
            <person name="Hall N."/>
            <person name="Watson M."/>
            <person name="Adriaenssens E.M."/>
            <person name="Foster-Nyarko E."/>
            <person name="Jarju S."/>
            <person name="Secka A."/>
            <person name="Antonio M."/>
            <person name="Oren A."/>
            <person name="Chaudhuri R.R."/>
            <person name="La Ragione R."/>
            <person name="Hildebrand F."/>
            <person name="Pallen M.J."/>
        </authorList>
    </citation>
    <scope>NUCLEOTIDE SEQUENCE</scope>
    <source>
        <strain evidence="3">11167</strain>
    </source>
</reference>
<dbReference type="Proteomes" id="UP000823633">
    <property type="component" value="Unassembled WGS sequence"/>
</dbReference>
<dbReference type="InterPro" id="IPR010095">
    <property type="entry name" value="Cas12f1-like_TNB"/>
</dbReference>
<evidence type="ECO:0000313" key="3">
    <source>
        <dbReference type="EMBL" id="MBO8442416.1"/>
    </source>
</evidence>
<dbReference type="GO" id="GO:0003677">
    <property type="term" value="F:DNA binding"/>
    <property type="evidence" value="ECO:0007669"/>
    <property type="project" value="UniProtKB-KW"/>
</dbReference>
<name>A0A9D9E739_9SPIR</name>
<feature type="domain" description="Cas12f1-like TNB" evidence="2">
    <location>
        <begin position="39"/>
        <end position="106"/>
    </location>
</feature>
<organism evidence="3 4">
    <name type="scientific">Candidatus Aphodenecus pullistercoris</name>
    <dbReference type="NCBI Taxonomy" id="2840669"/>
    <lineage>
        <taxon>Bacteria</taxon>
        <taxon>Pseudomonadati</taxon>
        <taxon>Spirochaetota</taxon>
        <taxon>Spirochaetia</taxon>
        <taxon>Spirochaetales</taxon>
        <taxon>Candidatus Aphodenecus</taxon>
    </lineage>
</organism>
<dbReference type="Pfam" id="PF07282">
    <property type="entry name" value="Cas12f1-like_TNB"/>
    <property type="match status" value="1"/>
</dbReference>
<dbReference type="NCBIfam" id="TIGR01766">
    <property type="entry name" value="IS200/IS605 family accessory protein TnpB-like domain"/>
    <property type="match status" value="1"/>
</dbReference>
<proteinExistence type="predicted"/>
<evidence type="ECO:0000259" key="2">
    <source>
        <dbReference type="Pfam" id="PF07282"/>
    </source>
</evidence>
<dbReference type="EMBL" id="JADIMU010000011">
    <property type="protein sequence ID" value="MBO8442416.1"/>
    <property type="molecule type" value="Genomic_DNA"/>
</dbReference>
<accession>A0A9D9E739</accession>
<keyword evidence="1" id="KW-0238">DNA-binding</keyword>